<evidence type="ECO:0000313" key="1">
    <source>
        <dbReference type="EMBL" id="TCG06648.1"/>
    </source>
</evidence>
<evidence type="ECO:0000313" key="2">
    <source>
        <dbReference type="Proteomes" id="UP000294200"/>
    </source>
</evidence>
<comment type="caution">
    <text evidence="1">The sequence shown here is derived from an EMBL/GenBank/DDBJ whole genome shotgun (WGS) entry which is preliminary data.</text>
</comment>
<protein>
    <submittedName>
        <fullName evidence="1">Uncharacterized protein</fullName>
    </submittedName>
</protein>
<name>A0A4V2NGX3_9BURK</name>
<dbReference type="EMBL" id="MWML01000098">
    <property type="protein sequence ID" value="TCG06648.1"/>
    <property type="molecule type" value="Genomic_DNA"/>
</dbReference>
<proteinExistence type="predicted"/>
<keyword evidence="2" id="KW-1185">Reference proteome</keyword>
<dbReference type="Proteomes" id="UP000294200">
    <property type="component" value="Unassembled WGS sequence"/>
</dbReference>
<sequence length="100" mass="10859">MDNANDALEHMRKLVTANTKTVGALGARAMVLGKFLDAALPHLTTFQRGWIAEAFRQGIEDAMALMDDVPLPAEYHSALLELTNGILAKLGPDSSRHCQD</sequence>
<reference evidence="1 2" key="1">
    <citation type="submission" date="2017-02" db="EMBL/GenBank/DDBJ databases">
        <title>Paraburkholderia sophoroidis sp. nov. and Paraburkholderia steynii sp. nov. rhizobial symbionts of the fynbos legume Hypocalyptus sophoroides.</title>
        <authorList>
            <person name="Steenkamp E.T."/>
            <person name="Beukes C.W."/>
            <person name="Van Zyl E."/>
            <person name="Avontuur J."/>
            <person name="Chan W.Y."/>
            <person name="Hassen A."/>
            <person name="Palmer M."/>
            <person name="Mthombeni L."/>
            <person name="Phalane F."/>
            <person name="Sereme K."/>
            <person name="Venter S.N."/>
        </authorList>
    </citation>
    <scope>NUCLEOTIDE SEQUENCE [LARGE SCALE GENOMIC DNA]</scope>
    <source>
        <strain evidence="1 2">HC1.1ba</strain>
    </source>
</reference>
<gene>
    <name evidence="1" type="ORF">BZM27_24950</name>
</gene>
<organism evidence="1 2">
    <name type="scientific">Paraburkholderia steynii</name>
    <dbReference type="NCBI Taxonomy" id="1245441"/>
    <lineage>
        <taxon>Bacteria</taxon>
        <taxon>Pseudomonadati</taxon>
        <taxon>Pseudomonadota</taxon>
        <taxon>Betaproteobacteria</taxon>
        <taxon>Burkholderiales</taxon>
        <taxon>Burkholderiaceae</taxon>
        <taxon>Paraburkholderia</taxon>
    </lineage>
</organism>
<accession>A0A4V2NGX3</accession>
<dbReference type="AlphaFoldDB" id="A0A4V2NGX3"/>